<dbReference type="EMBL" id="GEDG01035719">
    <property type="protein sequence ID" value="JAP09077.1"/>
    <property type="molecule type" value="Transcribed_RNA"/>
</dbReference>
<name>A0A0V0GLL7_SOLCH</name>
<sequence length="78" mass="8830">MSFFESFNSPEPEICRLLNKQPARPHKLCCFSVPNLSYTLKTSLISYSTYFINSLSSSLFSIFWRNSSLITSIAAAQP</sequence>
<dbReference type="AlphaFoldDB" id="A0A0V0GLL7"/>
<accession>A0A0V0GLL7</accession>
<organism evidence="1">
    <name type="scientific">Solanum chacoense</name>
    <name type="common">Chaco potato</name>
    <dbReference type="NCBI Taxonomy" id="4108"/>
    <lineage>
        <taxon>Eukaryota</taxon>
        <taxon>Viridiplantae</taxon>
        <taxon>Streptophyta</taxon>
        <taxon>Embryophyta</taxon>
        <taxon>Tracheophyta</taxon>
        <taxon>Spermatophyta</taxon>
        <taxon>Magnoliopsida</taxon>
        <taxon>eudicotyledons</taxon>
        <taxon>Gunneridae</taxon>
        <taxon>Pentapetalae</taxon>
        <taxon>asterids</taxon>
        <taxon>lamiids</taxon>
        <taxon>Solanales</taxon>
        <taxon>Solanaceae</taxon>
        <taxon>Solanoideae</taxon>
        <taxon>Solaneae</taxon>
        <taxon>Solanum</taxon>
    </lineage>
</organism>
<evidence type="ECO:0000313" key="1">
    <source>
        <dbReference type="EMBL" id="JAP09077.1"/>
    </source>
</evidence>
<protein>
    <submittedName>
        <fullName evidence="1">Putative ovule protein</fullName>
    </submittedName>
</protein>
<reference evidence="1" key="1">
    <citation type="submission" date="2015-12" db="EMBL/GenBank/DDBJ databases">
        <title>Gene expression during late stages of embryo sac development: a critical building block for successful pollen-pistil interactions.</title>
        <authorList>
            <person name="Liu Y."/>
            <person name="Joly V."/>
            <person name="Sabar M."/>
            <person name="Matton D.P."/>
        </authorList>
    </citation>
    <scope>NUCLEOTIDE SEQUENCE</scope>
</reference>
<proteinExistence type="predicted"/>